<name>A0A7V0XFT6_UNCW3</name>
<dbReference type="AlphaFoldDB" id="A0A7V0XFT6"/>
<comment type="caution">
    <text evidence="2">The sequence shown here is derived from an EMBL/GenBank/DDBJ whole genome shotgun (WGS) entry which is preliminary data.</text>
</comment>
<reference evidence="2" key="1">
    <citation type="journal article" date="2020" name="mSystems">
        <title>Genome- and Community-Level Interaction Insights into Carbon Utilization and Element Cycling Functions of Hydrothermarchaeota in Hydrothermal Sediment.</title>
        <authorList>
            <person name="Zhou Z."/>
            <person name="Liu Y."/>
            <person name="Xu W."/>
            <person name="Pan J."/>
            <person name="Luo Z.H."/>
            <person name="Li M."/>
        </authorList>
    </citation>
    <scope>NUCLEOTIDE SEQUENCE [LARGE SCALE GENOMIC DNA]</scope>
    <source>
        <strain evidence="2">SpSt-1182</strain>
    </source>
</reference>
<protein>
    <submittedName>
        <fullName evidence="2">Uncharacterized protein</fullName>
    </submittedName>
</protein>
<keyword evidence="1" id="KW-0472">Membrane</keyword>
<dbReference type="Proteomes" id="UP000885672">
    <property type="component" value="Unassembled WGS sequence"/>
</dbReference>
<dbReference type="EMBL" id="DSBX01000360">
    <property type="protein sequence ID" value="HDR00493.1"/>
    <property type="molecule type" value="Genomic_DNA"/>
</dbReference>
<sequence>MREDSQFHIRSPETPLPLEYRYSTRYQCRVAGGIALTAAGTLAGGVWGLAVGILGVLLTLTGLPGFFADPRAFVHTPGHRLVVTDDCIEEIDERGRVCWRFLPAELLAVRVVRRTTGRTGRGQRETWLVELRERPRVKIPVWLLPGEGSRFRARFENLIRYARVSCRWLNEQA</sequence>
<organism evidence="2">
    <name type="scientific">candidate division WOR-3 bacterium</name>
    <dbReference type="NCBI Taxonomy" id="2052148"/>
    <lineage>
        <taxon>Bacteria</taxon>
        <taxon>Bacteria division WOR-3</taxon>
    </lineage>
</organism>
<keyword evidence="1" id="KW-1133">Transmembrane helix</keyword>
<keyword evidence="1" id="KW-0812">Transmembrane</keyword>
<feature type="transmembrane region" description="Helical" evidence="1">
    <location>
        <begin position="46"/>
        <end position="67"/>
    </location>
</feature>
<proteinExistence type="predicted"/>
<gene>
    <name evidence="2" type="ORF">ENN51_09465</name>
</gene>
<evidence type="ECO:0000256" key="1">
    <source>
        <dbReference type="SAM" id="Phobius"/>
    </source>
</evidence>
<evidence type="ECO:0000313" key="2">
    <source>
        <dbReference type="EMBL" id="HDR00493.1"/>
    </source>
</evidence>
<accession>A0A7V0XFT6</accession>